<keyword evidence="1" id="KW-1133">Transmembrane helix</keyword>
<dbReference type="AlphaFoldDB" id="A0A6B2H931"/>
<comment type="caution">
    <text evidence="2">The sequence shown here is derived from an EMBL/GenBank/DDBJ whole genome shotgun (WGS) entry which is preliminary data.</text>
</comment>
<feature type="transmembrane region" description="Helical" evidence="1">
    <location>
        <begin position="33"/>
        <end position="54"/>
    </location>
</feature>
<name>A0A6B2H931_9BACT</name>
<dbReference type="Proteomes" id="UP000478546">
    <property type="component" value="Unassembled WGS sequence"/>
</dbReference>
<reference evidence="2 3" key="1">
    <citation type="submission" date="2020-01" db="EMBL/GenBank/DDBJ databases">
        <authorList>
            <person name="Kim M.K."/>
        </authorList>
    </citation>
    <scope>NUCLEOTIDE SEQUENCE [LARGE SCALE GENOMIC DNA]</scope>
    <source>
        <strain evidence="2 3">BT213</strain>
    </source>
</reference>
<keyword evidence="1" id="KW-0472">Membrane</keyword>
<gene>
    <name evidence="2" type="ORF">GWO68_14730</name>
</gene>
<proteinExistence type="predicted"/>
<sequence>MKTLIGLISGFGLLGFGVLTLYGAIVGLYNGQWVNALACCTLALVPIGIFLKLIKDYFKKQSDYPFKDEQYWDDFRNKMGY</sequence>
<organism evidence="2 3">
    <name type="scientific">Pontibacter fetidus</name>
    <dbReference type="NCBI Taxonomy" id="2700082"/>
    <lineage>
        <taxon>Bacteria</taxon>
        <taxon>Pseudomonadati</taxon>
        <taxon>Bacteroidota</taxon>
        <taxon>Cytophagia</taxon>
        <taxon>Cytophagales</taxon>
        <taxon>Hymenobacteraceae</taxon>
        <taxon>Pontibacter</taxon>
    </lineage>
</organism>
<keyword evidence="3" id="KW-1185">Reference proteome</keyword>
<keyword evidence="1" id="KW-0812">Transmembrane</keyword>
<evidence type="ECO:0000313" key="3">
    <source>
        <dbReference type="Proteomes" id="UP000478546"/>
    </source>
</evidence>
<accession>A0A6B2H931</accession>
<evidence type="ECO:0000256" key="1">
    <source>
        <dbReference type="SAM" id="Phobius"/>
    </source>
</evidence>
<dbReference type="EMBL" id="JAAEAA010000021">
    <property type="protein sequence ID" value="NDK57177.1"/>
    <property type="molecule type" value="Genomic_DNA"/>
</dbReference>
<evidence type="ECO:0000313" key="2">
    <source>
        <dbReference type="EMBL" id="NDK57177.1"/>
    </source>
</evidence>
<dbReference type="RefSeq" id="WP_162347239.1">
    <property type="nucleotide sequence ID" value="NZ_JAAEAA010000021.1"/>
</dbReference>
<protein>
    <submittedName>
        <fullName evidence="2">Uncharacterized protein</fullName>
    </submittedName>
</protein>